<gene>
    <name evidence="1" type="ORF">A8V01_13620</name>
</gene>
<dbReference type="PANTHER" id="PTHR31793:SF24">
    <property type="entry name" value="LONG-CHAIN ACYL-COA THIOESTERASE FADM"/>
    <property type="match status" value="1"/>
</dbReference>
<dbReference type="EMBL" id="LYMM01000014">
    <property type="protein sequence ID" value="PNU06121.1"/>
    <property type="molecule type" value="Genomic_DNA"/>
</dbReference>
<dbReference type="CDD" id="cd00586">
    <property type="entry name" value="4HBT"/>
    <property type="match status" value="1"/>
</dbReference>
<evidence type="ECO:0000313" key="2">
    <source>
        <dbReference type="Proteomes" id="UP000236327"/>
    </source>
</evidence>
<dbReference type="Pfam" id="PF13279">
    <property type="entry name" value="4HBT_2"/>
    <property type="match status" value="1"/>
</dbReference>
<sequence length="138" mass="15416">MPGGGERHFSAFEVTASDIDHMGHVNNTVYLRWIQDAVTAFWEQHAPGEAVRSIAWVALKHEISYRSPAFLDERVDVQMLIDRYVGARAYFDATIRRGETVLAEVKSVWCSVDVSSLRPVRLAREIRASILGGSKATA</sequence>
<reference evidence="1 2" key="1">
    <citation type="submission" date="2016-05" db="EMBL/GenBank/DDBJ databases">
        <title>Complete genome sequence of Novosphingobium guangzhouense SA925(T).</title>
        <authorList>
            <person name="Sha S."/>
        </authorList>
    </citation>
    <scope>NUCLEOTIDE SEQUENCE [LARGE SCALE GENOMIC DNA]</scope>
    <source>
        <strain evidence="1 2">SA925</strain>
    </source>
</reference>
<accession>A0A2K2G509</accession>
<name>A0A2K2G509_9SPHN</name>
<dbReference type="PANTHER" id="PTHR31793">
    <property type="entry name" value="4-HYDROXYBENZOYL-COA THIOESTERASE FAMILY MEMBER"/>
    <property type="match status" value="1"/>
</dbReference>
<protein>
    <submittedName>
        <fullName evidence="1">Thioesterase</fullName>
    </submittedName>
</protein>
<dbReference type="RefSeq" id="WP_103094825.1">
    <property type="nucleotide sequence ID" value="NZ_LYMM01000014.1"/>
</dbReference>
<dbReference type="InterPro" id="IPR050563">
    <property type="entry name" value="4-hydroxybenzoyl-CoA_TE"/>
</dbReference>
<dbReference type="Gene3D" id="3.10.129.10">
    <property type="entry name" value="Hotdog Thioesterase"/>
    <property type="match status" value="1"/>
</dbReference>
<dbReference type="OrthoDB" id="9801517at2"/>
<dbReference type="SUPFAM" id="SSF54637">
    <property type="entry name" value="Thioesterase/thiol ester dehydrase-isomerase"/>
    <property type="match status" value="1"/>
</dbReference>
<dbReference type="Proteomes" id="UP000236327">
    <property type="component" value="Unassembled WGS sequence"/>
</dbReference>
<comment type="caution">
    <text evidence="1">The sequence shown here is derived from an EMBL/GenBank/DDBJ whole genome shotgun (WGS) entry which is preliminary data.</text>
</comment>
<keyword evidence="2" id="KW-1185">Reference proteome</keyword>
<dbReference type="GO" id="GO:0047617">
    <property type="term" value="F:fatty acyl-CoA hydrolase activity"/>
    <property type="evidence" value="ECO:0007669"/>
    <property type="project" value="TreeGrafter"/>
</dbReference>
<dbReference type="InterPro" id="IPR029069">
    <property type="entry name" value="HotDog_dom_sf"/>
</dbReference>
<evidence type="ECO:0000313" key="1">
    <source>
        <dbReference type="EMBL" id="PNU06121.1"/>
    </source>
</evidence>
<organism evidence="1 2">
    <name type="scientific">Novosphingobium guangzhouense</name>
    <dbReference type="NCBI Taxonomy" id="1850347"/>
    <lineage>
        <taxon>Bacteria</taxon>
        <taxon>Pseudomonadati</taxon>
        <taxon>Pseudomonadota</taxon>
        <taxon>Alphaproteobacteria</taxon>
        <taxon>Sphingomonadales</taxon>
        <taxon>Sphingomonadaceae</taxon>
        <taxon>Novosphingobium</taxon>
    </lineage>
</organism>
<dbReference type="AlphaFoldDB" id="A0A2K2G509"/>
<proteinExistence type="predicted"/>